<evidence type="ECO:0000256" key="3">
    <source>
        <dbReference type="ARBA" id="ARBA00022692"/>
    </source>
</evidence>
<dbReference type="InterPro" id="IPR059112">
    <property type="entry name" value="CysZ/EI24"/>
</dbReference>
<keyword evidence="9" id="KW-1185">Reference proteome</keyword>
<dbReference type="GO" id="GO:0016020">
    <property type="term" value="C:membrane"/>
    <property type="evidence" value="ECO:0007669"/>
    <property type="project" value="UniProtKB-SubCell"/>
</dbReference>
<dbReference type="Proteomes" id="UP001378592">
    <property type="component" value="Unassembled WGS sequence"/>
</dbReference>
<evidence type="ECO:0000256" key="4">
    <source>
        <dbReference type="ARBA" id="ARBA00022989"/>
    </source>
</evidence>
<evidence type="ECO:0000313" key="8">
    <source>
        <dbReference type="EMBL" id="KAK7789625.1"/>
    </source>
</evidence>
<evidence type="ECO:0008006" key="10">
    <source>
        <dbReference type="Google" id="ProtNLM"/>
    </source>
</evidence>
<dbReference type="GO" id="GO:0016236">
    <property type="term" value="P:macroautophagy"/>
    <property type="evidence" value="ECO:0007669"/>
    <property type="project" value="TreeGrafter"/>
</dbReference>
<dbReference type="AlphaFoldDB" id="A0AAN9VFT0"/>
<feature type="transmembrane region" description="Helical" evidence="7">
    <location>
        <begin position="158"/>
        <end position="183"/>
    </location>
</feature>
<feature type="transmembrane region" description="Helical" evidence="7">
    <location>
        <begin position="204"/>
        <end position="223"/>
    </location>
</feature>
<feature type="transmembrane region" description="Helical" evidence="7">
    <location>
        <begin position="103"/>
        <end position="125"/>
    </location>
</feature>
<feature type="transmembrane region" description="Helical" evidence="7">
    <location>
        <begin position="43"/>
        <end position="64"/>
    </location>
</feature>
<dbReference type="EMBL" id="JAZDUA010000729">
    <property type="protein sequence ID" value="KAK7789625.1"/>
    <property type="molecule type" value="Genomic_DNA"/>
</dbReference>
<evidence type="ECO:0000256" key="1">
    <source>
        <dbReference type="ARBA" id="ARBA00004141"/>
    </source>
</evidence>
<name>A0AAN9VFT0_9ORTH</name>
<accession>A0AAN9VFT0</accession>
<reference evidence="8 9" key="1">
    <citation type="submission" date="2024-03" db="EMBL/GenBank/DDBJ databases">
        <title>The genome assembly and annotation of the cricket Gryllus longicercus Weissman &amp; Gray.</title>
        <authorList>
            <person name="Szrajer S."/>
            <person name="Gray D."/>
            <person name="Ylla G."/>
        </authorList>
    </citation>
    <scope>NUCLEOTIDE SEQUENCE [LARGE SCALE GENOMIC DNA]</scope>
    <source>
        <strain evidence="8">DAG 2021-001</strain>
        <tissue evidence="8">Whole body minus gut</tissue>
    </source>
</reference>
<gene>
    <name evidence="8" type="ORF">R5R35_012324</name>
</gene>
<evidence type="ECO:0000313" key="9">
    <source>
        <dbReference type="Proteomes" id="UP001378592"/>
    </source>
</evidence>
<protein>
    <recommendedName>
        <fullName evidence="10">Etoposide-induced protein 2.4</fullName>
    </recommendedName>
</protein>
<evidence type="ECO:0000256" key="5">
    <source>
        <dbReference type="ARBA" id="ARBA00023136"/>
    </source>
</evidence>
<comment type="caution">
    <text evidence="8">The sequence shown here is derived from an EMBL/GenBank/DDBJ whole genome shotgun (WGS) entry which is preliminary data.</text>
</comment>
<dbReference type="Pfam" id="PF07264">
    <property type="entry name" value="EI24"/>
    <property type="match status" value="1"/>
</dbReference>
<comment type="subcellular location">
    <subcellularLocation>
        <location evidence="1">Membrane</location>
        <topology evidence="1">Multi-pass membrane protein</topology>
    </subcellularLocation>
</comment>
<organism evidence="8 9">
    <name type="scientific">Gryllus longicercus</name>
    <dbReference type="NCBI Taxonomy" id="2509291"/>
    <lineage>
        <taxon>Eukaryota</taxon>
        <taxon>Metazoa</taxon>
        <taxon>Ecdysozoa</taxon>
        <taxon>Arthropoda</taxon>
        <taxon>Hexapoda</taxon>
        <taxon>Insecta</taxon>
        <taxon>Pterygota</taxon>
        <taxon>Neoptera</taxon>
        <taxon>Polyneoptera</taxon>
        <taxon>Orthoptera</taxon>
        <taxon>Ensifera</taxon>
        <taxon>Gryllidea</taxon>
        <taxon>Grylloidea</taxon>
        <taxon>Gryllidae</taxon>
        <taxon>Gryllinae</taxon>
        <taxon>Gryllus</taxon>
    </lineage>
</organism>
<keyword evidence="4 7" id="KW-1133">Transmembrane helix</keyword>
<dbReference type="PANTHER" id="PTHR21389">
    <property type="entry name" value="P53 INDUCED PROTEIN"/>
    <property type="match status" value="1"/>
</dbReference>
<comment type="similarity">
    <text evidence="2">Belongs to the EI24 family.</text>
</comment>
<keyword evidence="5 7" id="KW-0472">Membrane</keyword>
<sequence>MTMHQICRIVILLWLVTVVVIVNDPRSCVVNIFYFEMENLSGIMRAVLQGFMDSFKGGIIIFYLDKQIKERSKRSSPNKDPKTRRRREPSRDPALMKQEQSTILSRTFQCCLLNGGVFWLSILLFDYGLMPALKRTLIILFGDSPSTSRSVWAWMKPFLSWTFGAFWVLPLFLLSKIVNSLWFQDIADSAYRYSRGRPKMLSSLSKLVADSLFSVLVQALFLVQSMLVSLLPIVLLGELLCLIHMCMLYSLYAFEYKWFNMGWELHRRLTFIETNWPYFIGFGLPLAVFTSLPSSYIVSGCVFSILFPLFIISGNEAEPVSGACVYPLQLFSPVIAISNAMFNQTIGTRSTISDGAHNADVSSSRS</sequence>
<keyword evidence="3 7" id="KW-0812">Transmembrane</keyword>
<evidence type="ECO:0000256" key="2">
    <source>
        <dbReference type="ARBA" id="ARBA00010970"/>
    </source>
</evidence>
<evidence type="ECO:0000256" key="6">
    <source>
        <dbReference type="SAM" id="MobiDB-lite"/>
    </source>
</evidence>
<feature type="transmembrane region" description="Helical" evidence="7">
    <location>
        <begin position="275"/>
        <end position="298"/>
    </location>
</feature>
<dbReference type="GO" id="GO:0005783">
    <property type="term" value="C:endoplasmic reticulum"/>
    <property type="evidence" value="ECO:0007669"/>
    <property type="project" value="TreeGrafter"/>
</dbReference>
<evidence type="ECO:0000256" key="7">
    <source>
        <dbReference type="SAM" id="Phobius"/>
    </source>
</evidence>
<feature type="compositionally biased region" description="Basic residues" evidence="6">
    <location>
        <begin position="72"/>
        <end position="88"/>
    </location>
</feature>
<proteinExistence type="inferred from homology"/>
<feature type="transmembrane region" description="Helical" evidence="7">
    <location>
        <begin position="7"/>
        <end position="23"/>
    </location>
</feature>
<feature type="region of interest" description="Disordered" evidence="6">
    <location>
        <begin position="72"/>
        <end position="97"/>
    </location>
</feature>
<feature type="transmembrane region" description="Helical" evidence="7">
    <location>
        <begin position="229"/>
        <end position="254"/>
    </location>
</feature>
<dbReference type="PANTHER" id="PTHR21389:SF0">
    <property type="entry name" value="ETOPOSIDE-INDUCED PROTEIN 2.4 HOMOLOG"/>
    <property type="match status" value="1"/>
</dbReference>